<evidence type="ECO:0000256" key="1">
    <source>
        <dbReference type="ARBA" id="ARBA00022679"/>
    </source>
</evidence>
<dbReference type="GO" id="GO:0016779">
    <property type="term" value="F:nucleotidyltransferase activity"/>
    <property type="evidence" value="ECO:0007669"/>
    <property type="project" value="UniProtKB-KW"/>
</dbReference>
<evidence type="ECO:0000259" key="3">
    <source>
        <dbReference type="Pfam" id="PF10620"/>
    </source>
</evidence>
<comment type="caution">
    <text evidence="5">The sequence shown here is derived from an EMBL/GenBank/DDBJ whole genome shotgun (WGS) entry which is preliminary data.</text>
</comment>
<evidence type="ECO:0000256" key="2">
    <source>
        <dbReference type="ARBA" id="ARBA00022695"/>
    </source>
</evidence>
<dbReference type="Pfam" id="PF20866">
    <property type="entry name" value="MdcG_N"/>
    <property type="match status" value="1"/>
</dbReference>
<keyword evidence="2 5" id="KW-0548">Nucleotidyltransferase</keyword>
<gene>
    <name evidence="5" type="ORF">QO005_001998</name>
</gene>
<reference evidence="5 6" key="1">
    <citation type="submission" date="2023-07" db="EMBL/GenBank/DDBJ databases">
        <title>Genomic Encyclopedia of Type Strains, Phase IV (KMG-IV): sequencing the most valuable type-strain genomes for metagenomic binning, comparative biology and taxonomic classification.</title>
        <authorList>
            <person name="Goeker M."/>
        </authorList>
    </citation>
    <scope>NUCLEOTIDE SEQUENCE [LARGE SCALE GENOMIC DNA]</scope>
    <source>
        <strain evidence="5 6">DSM 100301</strain>
    </source>
</reference>
<feature type="domain" description="Phosphoribosyl-dephospho-CoA transferase MdcG C-terminal" evidence="3">
    <location>
        <begin position="89"/>
        <end position="206"/>
    </location>
</feature>
<sequence length="217" mass="23811">MRPERHRFVILDKDWRQFSPDFAACLHRDESRQHLAGWIDGGGPLVVASSHPTDAEGTVRLGLATPDKQRLGLTIATEAIHDLLPALTLAEARAAAPEAWQPRLSAILALAEDHGFELGLFGSLAWQTHTGRTYLHPASDLDLLIRFASRNRHENALRALLSLDGQPRLDGEVLLCDGGAVNLRELATNAAELMEKRHGGPRLVPRDEVLGRLGGRE</sequence>
<dbReference type="InterPro" id="IPR048903">
    <property type="entry name" value="MdcG_N"/>
</dbReference>
<dbReference type="EMBL" id="JAUSWH010000005">
    <property type="protein sequence ID" value="MDQ0455658.1"/>
    <property type="molecule type" value="Genomic_DNA"/>
</dbReference>
<dbReference type="InterPro" id="IPR017557">
    <property type="entry name" value="Holo-ACP_synthase"/>
</dbReference>
<evidence type="ECO:0000259" key="4">
    <source>
        <dbReference type="Pfam" id="PF20866"/>
    </source>
</evidence>
<proteinExistence type="predicted"/>
<protein>
    <submittedName>
        <fullName evidence="5">Phosphoribosyl-dephospho-CoA transferase</fullName>
        <ecNumber evidence="5">2.7.7.66</ecNumber>
    </submittedName>
</protein>
<evidence type="ECO:0000313" key="6">
    <source>
        <dbReference type="Proteomes" id="UP001235269"/>
    </source>
</evidence>
<name>A0ABU0IBP7_9HYPH</name>
<feature type="domain" description="Phosphoribosyl-dephospho-CoA transferase MdcG N-terminal" evidence="4">
    <location>
        <begin position="4"/>
        <end position="83"/>
    </location>
</feature>
<dbReference type="RefSeq" id="WP_307157850.1">
    <property type="nucleotide sequence ID" value="NZ_JAUSWH010000005.1"/>
</dbReference>
<keyword evidence="1 5" id="KW-0808">Transferase</keyword>
<dbReference type="EC" id="2.7.7.66" evidence="5"/>
<organism evidence="5 6">
    <name type="scientific">Rhizobium paknamense</name>
    <dbReference type="NCBI Taxonomy" id="1206817"/>
    <lineage>
        <taxon>Bacteria</taxon>
        <taxon>Pseudomonadati</taxon>
        <taxon>Pseudomonadota</taxon>
        <taxon>Alphaproteobacteria</taxon>
        <taxon>Hyphomicrobiales</taxon>
        <taxon>Rhizobiaceae</taxon>
        <taxon>Rhizobium/Agrobacterium group</taxon>
        <taxon>Rhizobium</taxon>
    </lineage>
</organism>
<accession>A0ABU0IBP7</accession>
<keyword evidence="6" id="KW-1185">Reference proteome</keyword>
<dbReference type="InterPro" id="IPR049180">
    <property type="entry name" value="MdcG_C"/>
</dbReference>
<dbReference type="Proteomes" id="UP001235269">
    <property type="component" value="Unassembled WGS sequence"/>
</dbReference>
<evidence type="ECO:0000313" key="5">
    <source>
        <dbReference type="EMBL" id="MDQ0455658.1"/>
    </source>
</evidence>
<dbReference type="NCBIfam" id="TIGR03135">
    <property type="entry name" value="malonate_mdcG"/>
    <property type="match status" value="1"/>
</dbReference>
<dbReference type="Pfam" id="PF10620">
    <property type="entry name" value="MdcG"/>
    <property type="match status" value="1"/>
</dbReference>